<dbReference type="InterPro" id="IPR028889">
    <property type="entry name" value="USP"/>
</dbReference>
<evidence type="ECO:0000313" key="10">
    <source>
        <dbReference type="EMBL" id="RUS31627.1"/>
    </source>
</evidence>
<dbReference type="Pfam" id="PF20770">
    <property type="entry name" value="PAN2_N"/>
    <property type="match status" value="1"/>
</dbReference>
<dbReference type="SMART" id="SM00479">
    <property type="entry name" value="EXOIII"/>
    <property type="match status" value="1"/>
</dbReference>
<accession>A0A433QPE1</accession>
<keyword evidence="2" id="KW-0963">Cytoplasm</keyword>
<dbReference type="AlphaFoldDB" id="A0A433QPE1"/>
<evidence type="ECO:0000256" key="2">
    <source>
        <dbReference type="ARBA" id="ARBA00022490"/>
    </source>
</evidence>
<dbReference type="SUPFAM" id="SSF54001">
    <property type="entry name" value="Cysteine proteinases"/>
    <property type="match status" value="1"/>
</dbReference>
<dbReference type="InterPro" id="IPR048841">
    <property type="entry name" value="PAN2_N"/>
</dbReference>
<evidence type="ECO:0000256" key="7">
    <source>
        <dbReference type="ARBA" id="ARBA00022801"/>
    </source>
</evidence>
<keyword evidence="3" id="KW-0853">WD repeat</keyword>
<dbReference type="SUPFAM" id="SSF53098">
    <property type="entry name" value="Ribonuclease H-like"/>
    <property type="match status" value="1"/>
</dbReference>
<dbReference type="GO" id="GO:0000932">
    <property type="term" value="C:P-body"/>
    <property type="evidence" value="ECO:0007669"/>
    <property type="project" value="TreeGrafter"/>
</dbReference>
<dbReference type="Gene3D" id="3.90.70.10">
    <property type="entry name" value="Cysteine proteinases"/>
    <property type="match status" value="1"/>
</dbReference>
<sequence>MYPILGAFRYPCVGRQGTLIIDPLVKVYDIRMSIRSLAPIPFPAGPTFLKMHPKLSTTVFITSQSGQYQMCDVGNVTLGAGAQFYQCPTASYVTAMDISSSGEVLIMGDAASWMYQFADREEPSVNAYSAPLEMPETPPPRPNMFIGDESPLSLVGLPYYSELLLSAWPANSIYDVGCPPSTIETDVTQQIKMIDFVGYAPNPGTRLRNQIPSRKKKGKSMNEVPKFRSEQVREMLLGSRRSKELNEETGSISSFDEDHMEQWDETDSAMPKCYRRVEIQYSRFGVDDFDFGFYNKTNYGGLETHIANSYCNALLQVLYFTLLLRYVTKSHIGQPCPKENCLCCELGFLFRMLEDSKGQNCQASNFLKAFSTIPQADGLGLFEPETPEPSLSYSGLIQNFNRFILEQLHQETNTPKTNPKMLRSIANEDDIAINEEDGEVPSLIQQLFGLKTASVSQCSQCGNEAMRMTYPFVVDLVYPKKSIPTVGQSKQFETVIPRKSFSDILHASLRRETPTKAFCTKCQQSQPMVARKILRGLPPVLTINSGVTSNEQAVFWRQYGEILEPNFTDGAGRVATESPWLPKRLGLKLNGNEFIVKELDREPLAQAEFEGDGIDCGVYELTSVVSQIQQEKDIPHLVSHVRVPDSELTSEKRSPWYLFNDFLVKNVTEQEVRSFKGSWKVPAAVQYTRVNANELIDLDSLPSSVDTSILFDDISISKNRTDTPVSHKILSPEELPGPGTLVAIDAEFVALNQEETEIRSDGTKSMIRPSRLSLARVSVLRGDDDAVPFIDDYIATSEPVVDYLTEFSGIEAGDLDPATSKHTLVPLKVAYKKLRLLVDMGCVFVGHGLKKDFRIINILVPPEQVIDTVDIYHIRNRQRKISLRFLAWHLLNEDIQKDTHDSVEDARTALAIYKKYLQYREEGRFGQVLEEVYEAGRKANWLKSAKDASGVVRAGTPTLTKTPALGIGDSTPESPAMV</sequence>
<protein>
    <recommendedName>
        <fullName evidence="9">USP domain-containing protein</fullName>
    </recommendedName>
</protein>
<dbReference type="PANTHER" id="PTHR15728">
    <property type="entry name" value="DEADENYLATION COMPLEX CATALYTIC SUBUNIT PAN2"/>
    <property type="match status" value="1"/>
</dbReference>
<proteinExistence type="predicted"/>
<dbReference type="PANTHER" id="PTHR15728:SF0">
    <property type="entry name" value="PAN2-PAN3 DEADENYLATION COMPLEX CATALYTIC SUBUNIT PAN2"/>
    <property type="match status" value="1"/>
</dbReference>
<evidence type="ECO:0000313" key="11">
    <source>
        <dbReference type="Proteomes" id="UP000274822"/>
    </source>
</evidence>
<comment type="caution">
    <text evidence="10">The sequence shown here is derived from an EMBL/GenBank/DDBJ whole genome shotgun (WGS) entry which is preliminary data.</text>
</comment>
<dbReference type="InterPro" id="IPR012337">
    <property type="entry name" value="RNaseH-like_sf"/>
</dbReference>
<dbReference type="GO" id="GO:0031251">
    <property type="term" value="C:PAN complex"/>
    <property type="evidence" value="ECO:0007669"/>
    <property type="project" value="TreeGrafter"/>
</dbReference>
<keyword evidence="5" id="KW-0540">Nuclease</keyword>
<keyword evidence="7" id="KW-0378">Hydrolase</keyword>
<dbReference type="CDD" id="cd06143">
    <property type="entry name" value="PAN2_exo"/>
    <property type="match status" value="1"/>
</dbReference>
<dbReference type="FunFam" id="3.30.420.10:FF:000028">
    <property type="entry name" value="PAN2-PAN3 deadenylation complex catalytic subunit PAN2"/>
    <property type="match status" value="1"/>
</dbReference>
<dbReference type="GO" id="GO:0003676">
    <property type="term" value="F:nucleic acid binding"/>
    <property type="evidence" value="ECO:0007669"/>
    <property type="project" value="InterPro"/>
</dbReference>
<keyword evidence="6" id="KW-0479">Metal-binding</keyword>
<evidence type="ECO:0000256" key="8">
    <source>
        <dbReference type="ARBA" id="ARBA00022839"/>
    </source>
</evidence>
<dbReference type="Gene3D" id="2.130.10.10">
    <property type="entry name" value="YVTN repeat-like/Quinoprotein amine dehydrogenase"/>
    <property type="match status" value="1"/>
</dbReference>
<keyword evidence="8" id="KW-0269">Exonuclease</keyword>
<dbReference type="Proteomes" id="UP000274822">
    <property type="component" value="Unassembled WGS sequence"/>
</dbReference>
<dbReference type="GO" id="GO:0006397">
    <property type="term" value="P:mRNA processing"/>
    <property type="evidence" value="ECO:0007669"/>
    <property type="project" value="UniProtKB-KW"/>
</dbReference>
<dbReference type="InterPro" id="IPR028881">
    <property type="entry name" value="PAN2_UCH_dom"/>
</dbReference>
<dbReference type="InterPro" id="IPR036397">
    <property type="entry name" value="RNaseH_sf"/>
</dbReference>
<dbReference type="Pfam" id="PF00929">
    <property type="entry name" value="RNase_T"/>
    <property type="match status" value="1"/>
</dbReference>
<dbReference type="Gene3D" id="3.30.420.10">
    <property type="entry name" value="Ribonuclease H-like superfamily/Ribonuclease H"/>
    <property type="match status" value="1"/>
</dbReference>
<dbReference type="InterPro" id="IPR013520">
    <property type="entry name" value="Ribonucl_H"/>
</dbReference>
<dbReference type="InterPro" id="IPR050785">
    <property type="entry name" value="PAN2-PAN3_catalytic_subunit"/>
</dbReference>
<organism evidence="10 11">
    <name type="scientific">Jimgerdemannia flammicorona</name>
    <dbReference type="NCBI Taxonomy" id="994334"/>
    <lineage>
        <taxon>Eukaryota</taxon>
        <taxon>Fungi</taxon>
        <taxon>Fungi incertae sedis</taxon>
        <taxon>Mucoromycota</taxon>
        <taxon>Mucoromycotina</taxon>
        <taxon>Endogonomycetes</taxon>
        <taxon>Endogonales</taxon>
        <taxon>Endogonaceae</taxon>
        <taxon>Jimgerdemannia</taxon>
    </lineage>
</organism>
<name>A0A433QPE1_9FUNG</name>
<gene>
    <name evidence="10" type="ORF">BC938DRAFT_477394</name>
</gene>
<dbReference type="PROSITE" id="PS50235">
    <property type="entry name" value="USP_3"/>
    <property type="match status" value="1"/>
</dbReference>
<comment type="subcellular location">
    <subcellularLocation>
        <location evidence="1">Cytoplasm</location>
    </subcellularLocation>
</comment>
<dbReference type="InterPro" id="IPR038765">
    <property type="entry name" value="Papain-like_cys_pep_sf"/>
</dbReference>
<dbReference type="GO" id="GO:0000289">
    <property type="term" value="P:nuclear-transcribed mRNA poly(A) tail shortening"/>
    <property type="evidence" value="ECO:0007669"/>
    <property type="project" value="TreeGrafter"/>
</dbReference>
<dbReference type="EMBL" id="RBNJ01002748">
    <property type="protein sequence ID" value="RUS31627.1"/>
    <property type="molecule type" value="Genomic_DNA"/>
</dbReference>
<feature type="domain" description="USP" evidence="9">
    <location>
        <begin position="300"/>
        <end position="690"/>
    </location>
</feature>
<reference evidence="10 11" key="1">
    <citation type="journal article" date="2018" name="New Phytol.">
        <title>Phylogenomics of Endogonaceae and evolution of mycorrhizas within Mucoromycota.</title>
        <authorList>
            <person name="Chang Y."/>
            <person name="Desiro A."/>
            <person name="Na H."/>
            <person name="Sandor L."/>
            <person name="Lipzen A."/>
            <person name="Clum A."/>
            <person name="Barry K."/>
            <person name="Grigoriev I.V."/>
            <person name="Martin F.M."/>
            <person name="Stajich J.E."/>
            <person name="Smith M.E."/>
            <person name="Bonito G."/>
            <person name="Spatafora J.W."/>
        </authorList>
    </citation>
    <scope>NUCLEOTIDE SEQUENCE [LARGE SCALE GENOMIC DNA]</scope>
    <source>
        <strain evidence="10 11">AD002</strain>
    </source>
</reference>
<dbReference type="GO" id="GO:0004535">
    <property type="term" value="F:poly(A)-specific ribonuclease activity"/>
    <property type="evidence" value="ECO:0007669"/>
    <property type="project" value="TreeGrafter"/>
</dbReference>
<keyword evidence="11" id="KW-1185">Reference proteome</keyword>
<evidence type="ECO:0000259" key="9">
    <source>
        <dbReference type="PROSITE" id="PS50235"/>
    </source>
</evidence>
<evidence type="ECO:0000256" key="6">
    <source>
        <dbReference type="ARBA" id="ARBA00022723"/>
    </source>
</evidence>
<dbReference type="InterPro" id="IPR015943">
    <property type="entry name" value="WD40/YVTN_repeat-like_dom_sf"/>
</dbReference>
<keyword evidence="4" id="KW-0507">mRNA processing</keyword>
<evidence type="ECO:0000256" key="1">
    <source>
        <dbReference type="ARBA" id="ARBA00004496"/>
    </source>
</evidence>
<evidence type="ECO:0000256" key="5">
    <source>
        <dbReference type="ARBA" id="ARBA00022722"/>
    </source>
</evidence>
<dbReference type="Pfam" id="PF13423">
    <property type="entry name" value="UCH_1"/>
    <property type="match status" value="1"/>
</dbReference>
<dbReference type="GO" id="GO:0046872">
    <property type="term" value="F:metal ion binding"/>
    <property type="evidence" value="ECO:0007669"/>
    <property type="project" value="UniProtKB-KW"/>
</dbReference>
<evidence type="ECO:0000256" key="3">
    <source>
        <dbReference type="ARBA" id="ARBA00022574"/>
    </source>
</evidence>
<evidence type="ECO:0000256" key="4">
    <source>
        <dbReference type="ARBA" id="ARBA00022664"/>
    </source>
</evidence>